<dbReference type="EMBL" id="VUOC01000004">
    <property type="protein sequence ID" value="KAA2239352.1"/>
    <property type="molecule type" value="Genomic_DNA"/>
</dbReference>
<keyword evidence="2" id="KW-1185">Reference proteome</keyword>
<reference evidence="1 2" key="1">
    <citation type="submission" date="2019-09" db="EMBL/GenBank/DDBJ databases">
        <title>Chitinophaga ginsengihumi sp. nov., isolated from soil of ginseng rhizosphere.</title>
        <authorList>
            <person name="Lee J."/>
        </authorList>
    </citation>
    <scope>NUCLEOTIDE SEQUENCE [LARGE SCALE GENOMIC DNA]</scope>
    <source>
        <strain evidence="1 2">BN140078</strain>
    </source>
</reference>
<dbReference type="AlphaFoldDB" id="A0A5B2VM12"/>
<evidence type="ECO:0000313" key="2">
    <source>
        <dbReference type="Proteomes" id="UP000324611"/>
    </source>
</evidence>
<reference evidence="1 2" key="2">
    <citation type="submission" date="2019-09" db="EMBL/GenBank/DDBJ databases">
        <authorList>
            <person name="Jin C."/>
        </authorList>
    </citation>
    <scope>NUCLEOTIDE SEQUENCE [LARGE SCALE GENOMIC DNA]</scope>
    <source>
        <strain evidence="1 2">BN140078</strain>
    </source>
</reference>
<comment type="caution">
    <text evidence="1">The sequence shown here is derived from an EMBL/GenBank/DDBJ whole genome shotgun (WGS) entry which is preliminary data.</text>
</comment>
<sequence length="152" mass="17242">MHIGKYISLVHRTEIDLVKAFRLVADAHRDEVDVYQICMLLSSWSQSLSDDVQIFAEKYGEENDDEPDRLTQTLLKKARKGGMALLRDLHDLYLIVSEAEVCCAILQQGAAGLRDDALMLTCEEIERQSKRQLSWIYTRMRSAAPQTLIAAG</sequence>
<protein>
    <submittedName>
        <fullName evidence="1">Molybdopterin oxidoreductase</fullName>
    </submittedName>
</protein>
<proteinExistence type="predicted"/>
<evidence type="ECO:0000313" key="1">
    <source>
        <dbReference type="EMBL" id="KAA2239352.1"/>
    </source>
</evidence>
<organism evidence="1 2">
    <name type="scientific">Chitinophaga agrisoli</name>
    <dbReference type="NCBI Taxonomy" id="2607653"/>
    <lineage>
        <taxon>Bacteria</taxon>
        <taxon>Pseudomonadati</taxon>
        <taxon>Bacteroidota</taxon>
        <taxon>Chitinophagia</taxon>
        <taxon>Chitinophagales</taxon>
        <taxon>Chitinophagaceae</taxon>
        <taxon>Chitinophaga</taxon>
    </lineage>
</organism>
<name>A0A5B2VM12_9BACT</name>
<gene>
    <name evidence="1" type="ORF">F0L74_24420</name>
</gene>
<dbReference type="Proteomes" id="UP000324611">
    <property type="component" value="Unassembled WGS sequence"/>
</dbReference>
<dbReference type="RefSeq" id="WP_149840531.1">
    <property type="nucleotide sequence ID" value="NZ_VUOC01000004.1"/>
</dbReference>
<accession>A0A5B2VM12</accession>